<dbReference type="PROSITE" id="PS00061">
    <property type="entry name" value="ADH_SHORT"/>
    <property type="match status" value="1"/>
</dbReference>
<evidence type="ECO:0000256" key="1">
    <source>
        <dbReference type="ARBA" id="ARBA00006484"/>
    </source>
</evidence>
<comment type="similarity">
    <text evidence="1">Belongs to the short-chain dehydrogenases/reductases (SDR) family.</text>
</comment>
<dbReference type="InterPro" id="IPR036291">
    <property type="entry name" value="NAD(P)-bd_dom_sf"/>
</dbReference>
<keyword evidence="5" id="KW-0443">Lipid metabolism</keyword>
<dbReference type="OrthoDB" id="1669814at2759"/>
<dbReference type="GeneID" id="54415735"/>
<keyword evidence="4" id="KW-0520">NAD</keyword>
<dbReference type="Gene3D" id="3.40.50.720">
    <property type="entry name" value="NAD(P)-binding Rossmann-like Domain"/>
    <property type="match status" value="1"/>
</dbReference>
<dbReference type="GO" id="GO:0016491">
    <property type="term" value="F:oxidoreductase activity"/>
    <property type="evidence" value="ECO:0007669"/>
    <property type="project" value="UniProtKB-KW"/>
</dbReference>
<reference evidence="8" key="2">
    <citation type="submission" date="2020-04" db="EMBL/GenBank/DDBJ databases">
        <authorList>
            <consortium name="NCBI Genome Project"/>
        </authorList>
    </citation>
    <scope>NUCLEOTIDE SEQUENCE</scope>
    <source>
        <strain evidence="8">CBS 781.70</strain>
    </source>
</reference>
<dbReference type="FunFam" id="3.40.50.720:FF:000084">
    <property type="entry name" value="Short-chain dehydrogenase reductase"/>
    <property type="match status" value="1"/>
</dbReference>
<dbReference type="RefSeq" id="XP_033538510.1">
    <property type="nucleotide sequence ID" value="XM_033675165.1"/>
</dbReference>
<keyword evidence="3" id="KW-0560">Oxidoreductase</keyword>
<dbReference type="EMBL" id="ML975149">
    <property type="protein sequence ID" value="KAF1816879.1"/>
    <property type="molecule type" value="Genomic_DNA"/>
</dbReference>
<dbReference type="InterPro" id="IPR020904">
    <property type="entry name" value="Sc_DH/Rdtase_CS"/>
</dbReference>
<evidence type="ECO:0000256" key="2">
    <source>
        <dbReference type="ARBA" id="ARBA00022857"/>
    </source>
</evidence>
<dbReference type="CDD" id="cd05233">
    <property type="entry name" value="SDR_c"/>
    <property type="match status" value="1"/>
</dbReference>
<dbReference type="PANTHER" id="PTHR43180">
    <property type="entry name" value="3-OXOACYL-(ACYL-CARRIER-PROTEIN) REDUCTASE (AFU_ORTHOLOGUE AFUA_6G11210)"/>
    <property type="match status" value="1"/>
</dbReference>
<dbReference type="InterPro" id="IPR002347">
    <property type="entry name" value="SDR_fam"/>
</dbReference>
<reference evidence="6 8" key="1">
    <citation type="submission" date="2020-01" db="EMBL/GenBank/DDBJ databases">
        <authorList>
            <consortium name="DOE Joint Genome Institute"/>
            <person name="Haridas S."/>
            <person name="Albert R."/>
            <person name="Binder M."/>
            <person name="Bloem J."/>
            <person name="Labutti K."/>
            <person name="Salamov A."/>
            <person name="Andreopoulos B."/>
            <person name="Baker S.E."/>
            <person name="Barry K."/>
            <person name="Bills G."/>
            <person name="Bluhm B.H."/>
            <person name="Cannon C."/>
            <person name="Castanera R."/>
            <person name="Culley D.E."/>
            <person name="Daum C."/>
            <person name="Ezra D."/>
            <person name="Gonzalez J.B."/>
            <person name="Henrissat B."/>
            <person name="Kuo A."/>
            <person name="Liang C."/>
            <person name="Lipzen A."/>
            <person name="Lutzoni F."/>
            <person name="Magnuson J."/>
            <person name="Mondo S."/>
            <person name="Nolan M."/>
            <person name="Ohm R."/>
            <person name="Pangilinan J."/>
            <person name="Park H.-J."/>
            <person name="Ramirez L."/>
            <person name="Alfaro M."/>
            <person name="Sun H."/>
            <person name="Tritt A."/>
            <person name="Yoshinaga Y."/>
            <person name="Zwiers L.-H."/>
            <person name="Turgeon B.G."/>
            <person name="Goodwin S.B."/>
            <person name="Spatafora J.W."/>
            <person name="Crous P.W."/>
            <person name="Grigoriev I.V."/>
        </authorList>
    </citation>
    <scope>NUCLEOTIDE SEQUENCE</scope>
    <source>
        <strain evidence="6 8">CBS 781.70</strain>
    </source>
</reference>
<sequence>MSSSAAPLTPGVAFITGGARGLGHATALAFAQHGARAIVLADIHDDATMTAAAQAVTSLGAACLPLRCDVSQESEVAAAIATTVATYGRIDYAANFAAIMGPVDGIGGLKLEHWERVMRVNSTGLMLCVKHELAQLMKQVEAEQVEGKVPGRQVGSIVNCGSINSILGGARAGTYTVAKHAVLGITRVAAGEGRKHGIRVNAIGPGVVHTQFSETAIIGGEQVAGPTNQGLTKLLEKQGREILPEEIGEATVLLSSSAMSAVNGHLLPLDAGLTSQAA</sequence>
<name>A0A6G1GG79_9PEZI</name>
<protein>
    <submittedName>
        <fullName evidence="6 8">NAD(P)-binding protein</fullName>
    </submittedName>
</protein>
<evidence type="ECO:0000256" key="4">
    <source>
        <dbReference type="ARBA" id="ARBA00023027"/>
    </source>
</evidence>
<evidence type="ECO:0000256" key="3">
    <source>
        <dbReference type="ARBA" id="ARBA00023002"/>
    </source>
</evidence>
<reference evidence="8" key="3">
    <citation type="submission" date="2025-04" db="UniProtKB">
        <authorList>
            <consortium name="RefSeq"/>
        </authorList>
    </citation>
    <scope>IDENTIFICATION</scope>
    <source>
        <strain evidence="8">CBS 781.70</strain>
    </source>
</reference>
<dbReference type="PANTHER" id="PTHR43180:SF28">
    <property type="entry name" value="NAD(P)-BINDING ROSSMANN-FOLD SUPERFAMILY PROTEIN"/>
    <property type="match status" value="1"/>
</dbReference>
<gene>
    <name evidence="6 8" type="ORF">P152DRAFT_3126</name>
</gene>
<evidence type="ECO:0000256" key="5">
    <source>
        <dbReference type="ARBA" id="ARBA00023098"/>
    </source>
</evidence>
<organism evidence="6">
    <name type="scientific">Eremomyces bilateralis CBS 781.70</name>
    <dbReference type="NCBI Taxonomy" id="1392243"/>
    <lineage>
        <taxon>Eukaryota</taxon>
        <taxon>Fungi</taxon>
        <taxon>Dikarya</taxon>
        <taxon>Ascomycota</taxon>
        <taxon>Pezizomycotina</taxon>
        <taxon>Dothideomycetes</taxon>
        <taxon>Dothideomycetes incertae sedis</taxon>
        <taxon>Eremomycetales</taxon>
        <taxon>Eremomycetaceae</taxon>
        <taxon>Eremomyces</taxon>
    </lineage>
</organism>
<evidence type="ECO:0000313" key="8">
    <source>
        <dbReference type="RefSeq" id="XP_033538510.1"/>
    </source>
</evidence>
<dbReference type="GO" id="GO:0006629">
    <property type="term" value="P:lipid metabolic process"/>
    <property type="evidence" value="ECO:0007669"/>
    <property type="project" value="UniProtKB-KW"/>
</dbReference>
<evidence type="ECO:0000313" key="6">
    <source>
        <dbReference type="EMBL" id="KAF1816879.1"/>
    </source>
</evidence>
<dbReference type="SUPFAM" id="SSF51735">
    <property type="entry name" value="NAD(P)-binding Rossmann-fold domains"/>
    <property type="match status" value="1"/>
</dbReference>
<dbReference type="AlphaFoldDB" id="A0A6G1GG79"/>
<keyword evidence="2" id="KW-0521">NADP</keyword>
<dbReference type="Proteomes" id="UP000504638">
    <property type="component" value="Unplaced"/>
</dbReference>
<evidence type="ECO:0000313" key="7">
    <source>
        <dbReference type="Proteomes" id="UP000504638"/>
    </source>
</evidence>
<keyword evidence="7" id="KW-1185">Reference proteome</keyword>
<dbReference type="PRINTS" id="PR00081">
    <property type="entry name" value="GDHRDH"/>
</dbReference>
<accession>A0A6G1GG79</accession>
<dbReference type="Pfam" id="PF13561">
    <property type="entry name" value="adh_short_C2"/>
    <property type="match status" value="1"/>
</dbReference>
<proteinExistence type="inferred from homology"/>